<dbReference type="AlphaFoldDB" id="A0A934VG06"/>
<proteinExistence type="predicted"/>
<evidence type="ECO:0000256" key="2">
    <source>
        <dbReference type="SAM" id="Phobius"/>
    </source>
</evidence>
<accession>A0A934VG06</accession>
<feature type="compositionally biased region" description="Low complexity" evidence="1">
    <location>
        <begin position="168"/>
        <end position="184"/>
    </location>
</feature>
<evidence type="ECO:0000313" key="4">
    <source>
        <dbReference type="Proteomes" id="UP000658278"/>
    </source>
</evidence>
<name>A0A934VG06_9BACT</name>
<evidence type="ECO:0008006" key="5">
    <source>
        <dbReference type="Google" id="ProtNLM"/>
    </source>
</evidence>
<feature type="transmembrane region" description="Helical" evidence="2">
    <location>
        <begin position="16"/>
        <end position="40"/>
    </location>
</feature>
<dbReference type="RefSeq" id="WP_200279254.1">
    <property type="nucleotide sequence ID" value="NZ_JAENII010000008.1"/>
</dbReference>
<reference evidence="3" key="1">
    <citation type="submission" date="2021-01" db="EMBL/GenBank/DDBJ databases">
        <title>Modified the classification status of verrucomicrobia.</title>
        <authorList>
            <person name="Feng X."/>
        </authorList>
    </citation>
    <scope>NUCLEOTIDE SEQUENCE</scope>
    <source>
        <strain evidence="3">KCTC 22201</strain>
    </source>
</reference>
<keyword evidence="4" id="KW-1185">Reference proteome</keyword>
<keyword evidence="2" id="KW-1133">Transmembrane helix</keyword>
<evidence type="ECO:0000313" key="3">
    <source>
        <dbReference type="EMBL" id="MBK1827596.1"/>
    </source>
</evidence>
<dbReference type="EMBL" id="JAENII010000008">
    <property type="protein sequence ID" value="MBK1827596.1"/>
    <property type="molecule type" value="Genomic_DNA"/>
</dbReference>
<feature type="compositionally biased region" description="Basic and acidic residues" evidence="1">
    <location>
        <begin position="216"/>
        <end position="242"/>
    </location>
</feature>
<comment type="caution">
    <text evidence="3">The sequence shown here is derived from an EMBL/GenBank/DDBJ whole genome shotgun (WGS) entry which is preliminary data.</text>
</comment>
<feature type="region of interest" description="Disordered" evidence="1">
    <location>
        <begin position="68"/>
        <end position="90"/>
    </location>
</feature>
<gene>
    <name evidence="3" type="ORF">JIN81_11240</name>
</gene>
<feature type="compositionally biased region" description="Basic and acidic residues" evidence="1">
    <location>
        <begin position="70"/>
        <end position="81"/>
    </location>
</feature>
<protein>
    <recommendedName>
        <fullName evidence="5">TonB C-terminal domain-containing protein</fullName>
    </recommendedName>
</protein>
<keyword evidence="2" id="KW-0812">Transmembrane</keyword>
<dbReference type="SUPFAM" id="SSF74653">
    <property type="entry name" value="TolA/TonB C-terminal domain"/>
    <property type="match status" value="1"/>
</dbReference>
<keyword evidence="2" id="KW-0472">Membrane</keyword>
<dbReference type="Proteomes" id="UP000658278">
    <property type="component" value="Unassembled WGS sequence"/>
</dbReference>
<sequence length="377" mass="41392">MTAGVIHSSRSDDARLWLTALLLSLGINVGVVLFLAFMAIQTLIFQPPTPSEQAAEPESRSITIQPVTSEKVEPPAAERPKAFARTSDDQTAEIPEDPAFIGERDTVATSEADPVEGMEDLPSQEGIEPRAGEIETTVSEYQDGVLEHDRAATPGEEEPSPMPEEVTETVTEPVEPVTPSGTETESPDEEASGERQRLAEGPLSVDRPISPDMAEEEPKASPEERAEEEIAKVEEEVEEQPKPAKPQATNEPGFRGYQRRTLLKGSISRRGTASLDVKEGALGRYHAAIGRAIEQAWQRRVIQHRDLITPGVIRIQVVLDENGRVRSVGTVEEFGIGAIQKGFTHKAIREANLPKMPDDVRRELQGEPLELLYNFIF</sequence>
<feature type="region of interest" description="Disordered" evidence="1">
    <location>
        <begin position="145"/>
        <end position="253"/>
    </location>
</feature>
<organism evidence="3 4">
    <name type="scientific">Haloferula rosea</name>
    <dbReference type="NCBI Taxonomy" id="490093"/>
    <lineage>
        <taxon>Bacteria</taxon>
        <taxon>Pseudomonadati</taxon>
        <taxon>Verrucomicrobiota</taxon>
        <taxon>Verrucomicrobiia</taxon>
        <taxon>Verrucomicrobiales</taxon>
        <taxon>Verrucomicrobiaceae</taxon>
        <taxon>Haloferula</taxon>
    </lineage>
</organism>
<evidence type="ECO:0000256" key="1">
    <source>
        <dbReference type="SAM" id="MobiDB-lite"/>
    </source>
</evidence>